<accession>A0ABR8YNG5</accession>
<evidence type="ECO:0008006" key="3">
    <source>
        <dbReference type="Google" id="ProtNLM"/>
    </source>
</evidence>
<dbReference type="Proteomes" id="UP000627166">
    <property type="component" value="Unassembled WGS sequence"/>
</dbReference>
<evidence type="ECO:0000313" key="1">
    <source>
        <dbReference type="EMBL" id="MBD8045755.1"/>
    </source>
</evidence>
<organism evidence="1 2">
    <name type="scientific">Clostridium faecium</name>
    <dbReference type="NCBI Taxonomy" id="2762223"/>
    <lineage>
        <taxon>Bacteria</taxon>
        <taxon>Bacillati</taxon>
        <taxon>Bacillota</taxon>
        <taxon>Clostridia</taxon>
        <taxon>Eubacteriales</taxon>
        <taxon>Clostridiaceae</taxon>
        <taxon>Clostridium</taxon>
    </lineage>
</organism>
<proteinExistence type="predicted"/>
<keyword evidence="2" id="KW-1185">Reference proteome</keyword>
<dbReference type="RefSeq" id="WP_191738731.1">
    <property type="nucleotide sequence ID" value="NZ_JACSQB010000012.1"/>
</dbReference>
<evidence type="ECO:0000313" key="2">
    <source>
        <dbReference type="Proteomes" id="UP000627166"/>
    </source>
</evidence>
<sequence length="47" mass="5811">MVKRDMYMDKYYLKEYKTYLENLDKSESTVNTYLDNIITFINDNIEM</sequence>
<name>A0ABR8YNG5_9CLOT</name>
<comment type="caution">
    <text evidence="1">The sequence shown here is derived from an EMBL/GenBank/DDBJ whole genome shotgun (WGS) entry which is preliminary data.</text>
</comment>
<gene>
    <name evidence="1" type="ORF">H9637_01625</name>
</gene>
<dbReference type="EMBL" id="JACSQB010000012">
    <property type="protein sequence ID" value="MBD8045755.1"/>
    <property type="molecule type" value="Genomic_DNA"/>
</dbReference>
<reference evidence="1 2" key="1">
    <citation type="submission" date="2020-08" db="EMBL/GenBank/DDBJ databases">
        <title>A Genomic Blueprint of the Chicken Gut Microbiome.</title>
        <authorList>
            <person name="Gilroy R."/>
            <person name="Ravi A."/>
            <person name="Getino M."/>
            <person name="Pursley I."/>
            <person name="Horton D.L."/>
            <person name="Alikhan N.-F."/>
            <person name="Baker D."/>
            <person name="Gharbi K."/>
            <person name="Hall N."/>
            <person name="Watson M."/>
            <person name="Adriaenssens E.M."/>
            <person name="Foster-Nyarko E."/>
            <person name="Jarju S."/>
            <person name="Secka A."/>
            <person name="Antonio M."/>
            <person name="Oren A."/>
            <person name="Chaudhuri R."/>
            <person name="La Ragione R.M."/>
            <person name="Hildebrand F."/>
            <person name="Pallen M.J."/>
        </authorList>
    </citation>
    <scope>NUCLEOTIDE SEQUENCE [LARGE SCALE GENOMIC DNA]</scope>
    <source>
        <strain evidence="1 2">N37</strain>
    </source>
</reference>
<protein>
    <recommendedName>
        <fullName evidence="3">Core-binding (CB) domain-containing protein</fullName>
    </recommendedName>
</protein>